<dbReference type="Proteomes" id="UP001225378">
    <property type="component" value="Chromosome"/>
</dbReference>
<dbReference type="KEGG" id="mech:Q9L42_018315"/>
<evidence type="ECO:0000256" key="1">
    <source>
        <dbReference type="SAM" id="Phobius"/>
    </source>
</evidence>
<evidence type="ECO:0000313" key="3">
    <source>
        <dbReference type="EMBL" id="XBS20281.1"/>
    </source>
</evidence>
<name>A0AAU7NTF3_9GAMM</name>
<dbReference type="AlphaFoldDB" id="A0AAU7NTF3"/>
<dbReference type="EMBL" id="CP157743">
    <property type="protein sequence ID" value="XBS20281.1"/>
    <property type="molecule type" value="Genomic_DNA"/>
</dbReference>
<evidence type="ECO:0000313" key="4">
    <source>
        <dbReference type="Proteomes" id="UP001225378"/>
    </source>
</evidence>
<reference evidence="3 4" key="1">
    <citation type="journal article" date="2024" name="Microbiology">
        <title>Methylomarinum rosea sp. nov., a novel halophilic methanotrophic bacterium from the hypersaline Lake Elton.</title>
        <authorList>
            <person name="Suleimanov R.Z."/>
            <person name="Oshkin I.Y."/>
            <person name="Danilova O.V."/>
            <person name="Suzina N.E."/>
            <person name="Dedysh S.N."/>
        </authorList>
    </citation>
    <scope>NUCLEOTIDE SEQUENCE [LARGE SCALE GENOMIC DNA]</scope>
    <source>
        <strain evidence="3 4">Ch1-1</strain>
    </source>
</reference>
<dbReference type="Gene3D" id="3.30.450.20">
    <property type="entry name" value="PAS domain"/>
    <property type="match status" value="1"/>
</dbReference>
<dbReference type="RefSeq" id="WP_305906958.1">
    <property type="nucleotide sequence ID" value="NZ_CP157743.1"/>
</dbReference>
<organism evidence="3 4">
    <name type="scientific">Methylomarinum roseum</name>
    <dbReference type="NCBI Taxonomy" id="3067653"/>
    <lineage>
        <taxon>Bacteria</taxon>
        <taxon>Pseudomonadati</taxon>
        <taxon>Pseudomonadota</taxon>
        <taxon>Gammaproteobacteria</taxon>
        <taxon>Methylococcales</taxon>
        <taxon>Methylococcaceae</taxon>
        <taxon>Methylomarinum</taxon>
    </lineage>
</organism>
<accession>A0AAU7NTF3</accession>
<protein>
    <submittedName>
        <fullName evidence="3">Cache domain-containing protein</fullName>
    </submittedName>
</protein>
<dbReference type="SUPFAM" id="SSF103190">
    <property type="entry name" value="Sensory domain-like"/>
    <property type="match status" value="1"/>
</dbReference>
<sequence>MTKAIITSQHHIRWRLLIPLLMIFTLMIILSTVIHFVDLRSQFKENMTRELTMIATNHRISMTLRGEKLSALAETLSREPRLVKALAAGDRDALMTLALPQFERFKKAYNISHFYFHDARRQTLLRLHNPSVYGDRNDRVSAQQAERTGQTAVGVGLGKTGTYTQRAVAPVKMDGRLIGYLELGEETLDSLLDLAHDFNVEGYVLLYKDFLDRQDWEQFMLSLNRTPDWERYPDRVLAAQTQAQVPEFLDSLLKKWGQSTAPHSQIINAGARTLNVGAIPLFDAGDRQIGQMLILRDVSALNQHIDDNFFGFVISVLAGGLLLSLVLYYHLRKTEYQLRQAHKQILEGVNEREADQRRHIEELTERINDLERFERLTVHRELRIQTLKQENRRLKTLVNADLTEREDDHG</sequence>
<evidence type="ECO:0000259" key="2">
    <source>
        <dbReference type="Pfam" id="PF14827"/>
    </source>
</evidence>
<dbReference type="InterPro" id="IPR029150">
    <property type="entry name" value="dCache_3"/>
</dbReference>
<feature type="transmembrane region" description="Helical" evidence="1">
    <location>
        <begin position="12"/>
        <end position="37"/>
    </location>
</feature>
<dbReference type="Pfam" id="PF14827">
    <property type="entry name" value="dCache_3"/>
    <property type="match status" value="1"/>
</dbReference>
<keyword evidence="1" id="KW-1133">Transmembrane helix</keyword>
<feature type="transmembrane region" description="Helical" evidence="1">
    <location>
        <begin position="309"/>
        <end position="329"/>
    </location>
</feature>
<keyword evidence="1" id="KW-0812">Transmembrane</keyword>
<dbReference type="InterPro" id="IPR029151">
    <property type="entry name" value="Sensor-like_sf"/>
</dbReference>
<proteinExistence type="predicted"/>
<feature type="domain" description="Double Cache" evidence="2">
    <location>
        <begin position="64"/>
        <end position="300"/>
    </location>
</feature>
<keyword evidence="4" id="KW-1185">Reference proteome</keyword>
<keyword evidence="1" id="KW-0472">Membrane</keyword>
<gene>
    <name evidence="3" type="ORF">Q9L42_018315</name>
</gene>